<dbReference type="EMBL" id="VTPC01004197">
    <property type="protein sequence ID" value="KAF2897401.1"/>
    <property type="molecule type" value="Genomic_DNA"/>
</dbReference>
<feature type="compositionally biased region" description="Basic and acidic residues" evidence="1">
    <location>
        <begin position="190"/>
        <end position="199"/>
    </location>
</feature>
<name>A0A8K0D539_IGNLU</name>
<feature type="domain" description="MADF" evidence="2">
    <location>
        <begin position="6"/>
        <end position="69"/>
    </location>
</feature>
<keyword evidence="4" id="KW-1185">Reference proteome</keyword>
<evidence type="ECO:0000313" key="3">
    <source>
        <dbReference type="EMBL" id="KAF2897401.1"/>
    </source>
</evidence>
<dbReference type="PANTHER" id="PTHR21505">
    <property type="entry name" value="MADF DOMAIN-CONTAINING PROTEIN-RELATED"/>
    <property type="match status" value="1"/>
</dbReference>
<feature type="region of interest" description="Disordered" evidence="1">
    <location>
        <begin position="178"/>
        <end position="199"/>
    </location>
</feature>
<comment type="caution">
    <text evidence="3">The sequence shown here is derived from an EMBL/GenBank/DDBJ whole genome shotgun (WGS) entry which is preliminary data.</text>
</comment>
<sequence length="199" mass="22262">HARLTALTEIERIVKSARPSTTQAEIKTKFHALKTNFLNENKKVHQSKHSGAGDQTYHPTLWYFERMKFVLEHANPRRNIDSIVGHDDAEEAENAPQIYDDENNMVYNFERDILEDDPLVSQCISEQQSLTERPVNNSAAESSSAVSTSSAGSIPPRNKKRRTEAQILLDVAGALTGINKNLQPPAATEKSSEDIFGKF</sequence>
<dbReference type="AlphaFoldDB" id="A0A8K0D539"/>
<accession>A0A8K0D539</accession>
<feature type="region of interest" description="Disordered" evidence="1">
    <location>
        <begin position="127"/>
        <end position="165"/>
    </location>
</feature>
<feature type="compositionally biased region" description="Low complexity" evidence="1">
    <location>
        <begin position="138"/>
        <end position="153"/>
    </location>
</feature>
<evidence type="ECO:0000259" key="2">
    <source>
        <dbReference type="Pfam" id="PF10545"/>
    </source>
</evidence>
<gene>
    <name evidence="3" type="ORF">ILUMI_08774</name>
</gene>
<dbReference type="PANTHER" id="PTHR21505:SF12">
    <property type="entry name" value="MADF DOMAIN-CONTAINING PROTEIN-RELATED"/>
    <property type="match status" value="1"/>
</dbReference>
<dbReference type="Proteomes" id="UP000801492">
    <property type="component" value="Unassembled WGS sequence"/>
</dbReference>
<feature type="non-terminal residue" evidence="3">
    <location>
        <position position="1"/>
    </location>
</feature>
<feature type="compositionally biased region" description="Polar residues" evidence="1">
    <location>
        <begin position="127"/>
        <end position="137"/>
    </location>
</feature>
<organism evidence="3 4">
    <name type="scientific">Ignelater luminosus</name>
    <name type="common">Cucubano</name>
    <name type="synonym">Pyrophorus luminosus</name>
    <dbReference type="NCBI Taxonomy" id="2038154"/>
    <lineage>
        <taxon>Eukaryota</taxon>
        <taxon>Metazoa</taxon>
        <taxon>Ecdysozoa</taxon>
        <taxon>Arthropoda</taxon>
        <taxon>Hexapoda</taxon>
        <taxon>Insecta</taxon>
        <taxon>Pterygota</taxon>
        <taxon>Neoptera</taxon>
        <taxon>Endopterygota</taxon>
        <taxon>Coleoptera</taxon>
        <taxon>Polyphaga</taxon>
        <taxon>Elateriformia</taxon>
        <taxon>Elateroidea</taxon>
        <taxon>Elateridae</taxon>
        <taxon>Agrypninae</taxon>
        <taxon>Pyrophorini</taxon>
        <taxon>Ignelater</taxon>
    </lineage>
</organism>
<protein>
    <recommendedName>
        <fullName evidence="2">MADF domain-containing protein</fullName>
    </recommendedName>
</protein>
<reference evidence="3" key="1">
    <citation type="submission" date="2019-08" db="EMBL/GenBank/DDBJ databases">
        <title>The genome of the North American firefly Photinus pyralis.</title>
        <authorList>
            <consortium name="Photinus pyralis genome working group"/>
            <person name="Fallon T.R."/>
            <person name="Sander Lower S.E."/>
            <person name="Weng J.-K."/>
        </authorList>
    </citation>
    <scope>NUCLEOTIDE SEQUENCE</scope>
    <source>
        <strain evidence="3">TRF0915ILg1</strain>
        <tissue evidence="3">Whole body</tissue>
    </source>
</reference>
<proteinExistence type="predicted"/>
<evidence type="ECO:0000256" key="1">
    <source>
        <dbReference type="SAM" id="MobiDB-lite"/>
    </source>
</evidence>
<feature type="non-terminal residue" evidence="3">
    <location>
        <position position="199"/>
    </location>
</feature>
<evidence type="ECO:0000313" key="4">
    <source>
        <dbReference type="Proteomes" id="UP000801492"/>
    </source>
</evidence>
<dbReference type="Pfam" id="PF10545">
    <property type="entry name" value="MADF_DNA_bdg"/>
    <property type="match status" value="1"/>
</dbReference>
<dbReference type="InterPro" id="IPR006578">
    <property type="entry name" value="MADF-dom"/>
</dbReference>
<dbReference type="OrthoDB" id="9909584at2759"/>